<evidence type="ECO:0000256" key="7">
    <source>
        <dbReference type="ARBA" id="ARBA00039099"/>
    </source>
</evidence>
<protein>
    <recommendedName>
        <fullName evidence="7">tRNA (guanine(26)-N(2))-dimethyltransferase</fullName>
        <ecNumber evidence="7">2.1.1.216</ecNumber>
    </recommendedName>
</protein>
<evidence type="ECO:0000256" key="9">
    <source>
        <dbReference type="PROSITE-ProRule" id="PRU00958"/>
    </source>
</evidence>
<gene>
    <name evidence="11" type="ORF">H696_06227</name>
</gene>
<dbReference type="PANTHER" id="PTHR10631:SF3">
    <property type="entry name" value="TRNA (GUANINE(26)-N(2))-DIMETHYLTRANSFERASE"/>
    <property type="match status" value="1"/>
</dbReference>
<feature type="region of interest" description="Disordered" evidence="10">
    <location>
        <begin position="760"/>
        <end position="784"/>
    </location>
</feature>
<keyword evidence="5 9" id="KW-0819">tRNA processing</keyword>
<feature type="region of interest" description="Disordered" evidence="10">
    <location>
        <begin position="655"/>
        <end position="678"/>
    </location>
</feature>
<keyword evidence="4 9" id="KW-0949">S-adenosyl-L-methionine</keyword>
<dbReference type="PROSITE" id="PS51626">
    <property type="entry name" value="SAM_MT_TRM1"/>
    <property type="match status" value="1"/>
</dbReference>
<name>A0A058YZC2_FONAL</name>
<evidence type="ECO:0000256" key="5">
    <source>
        <dbReference type="ARBA" id="ARBA00022694"/>
    </source>
</evidence>
<dbReference type="EC" id="2.1.1.216" evidence="7"/>
<dbReference type="GO" id="GO:0002940">
    <property type="term" value="P:tRNA N2-guanine methylation"/>
    <property type="evidence" value="ECO:0007669"/>
    <property type="project" value="TreeGrafter"/>
</dbReference>
<feature type="compositionally biased region" description="Acidic residues" evidence="10">
    <location>
        <begin position="765"/>
        <end position="774"/>
    </location>
</feature>
<dbReference type="GO" id="GO:0000049">
    <property type="term" value="F:tRNA binding"/>
    <property type="evidence" value="ECO:0007669"/>
    <property type="project" value="UniProtKB-UniRule"/>
</dbReference>
<dbReference type="Gene3D" id="3.40.50.150">
    <property type="entry name" value="Vaccinia Virus protein VP39"/>
    <property type="match status" value="1"/>
</dbReference>
<evidence type="ECO:0000313" key="12">
    <source>
        <dbReference type="Proteomes" id="UP000030693"/>
    </source>
</evidence>
<evidence type="ECO:0000313" key="11">
    <source>
        <dbReference type="EMBL" id="KCV67345.1"/>
    </source>
</evidence>
<proteinExistence type="inferred from homology"/>
<evidence type="ECO:0000256" key="3">
    <source>
        <dbReference type="ARBA" id="ARBA00022679"/>
    </source>
</evidence>
<evidence type="ECO:0000256" key="4">
    <source>
        <dbReference type="ARBA" id="ARBA00022691"/>
    </source>
</evidence>
<dbReference type="eggNOG" id="KOG1253">
    <property type="taxonomic scope" value="Eukaryota"/>
</dbReference>
<dbReference type="EMBL" id="KB932233">
    <property type="protein sequence ID" value="KCV67345.1"/>
    <property type="molecule type" value="Genomic_DNA"/>
</dbReference>
<evidence type="ECO:0000256" key="8">
    <source>
        <dbReference type="ARBA" id="ARBA00051897"/>
    </source>
</evidence>
<dbReference type="InterPro" id="IPR029063">
    <property type="entry name" value="SAM-dependent_MTases_sf"/>
</dbReference>
<feature type="compositionally biased region" description="Basic and acidic residues" evidence="10">
    <location>
        <begin position="775"/>
        <end position="784"/>
    </location>
</feature>
<dbReference type="InterPro" id="IPR042296">
    <property type="entry name" value="tRNA_met_Trm1_C"/>
</dbReference>
<keyword evidence="3 9" id="KW-0808">Transferase</keyword>
<dbReference type="OrthoDB" id="6349953at2759"/>
<comment type="catalytic activity">
    <reaction evidence="8">
        <text>guanosine(26) in tRNA + 2 S-adenosyl-L-methionine = N(2)-dimethylguanosine(26) in tRNA + 2 S-adenosyl-L-homocysteine + 2 H(+)</text>
        <dbReference type="Rhea" id="RHEA:43140"/>
        <dbReference type="Rhea" id="RHEA-COMP:10359"/>
        <dbReference type="Rhea" id="RHEA-COMP:10360"/>
        <dbReference type="ChEBI" id="CHEBI:15378"/>
        <dbReference type="ChEBI" id="CHEBI:57856"/>
        <dbReference type="ChEBI" id="CHEBI:59789"/>
        <dbReference type="ChEBI" id="CHEBI:74269"/>
        <dbReference type="ChEBI" id="CHEBI:74513"/>
        <dbReference type="EC" id="2.1.1.216"/>
    </reaction>
</comment>
<keyword evidence="12" id="KW-1185">Reference proteome</keyword>
<dbReference type="PANTHER" id="PTHR10631">
    <property type="entry name" value="N 2 ,N 2 -DIMETHYLGUANOSINE TRNA METHYLTRANSFERASE"/>
    <property type="match status" value="1"/>
</dbReference>
<keyword evidence="6 9" id="KW-0694">RNA-binding</keyword>
<comment type="similarity">
    <text evidence="9">Belongs to the class I-like SAM-binding methyltransferase superfamily. Trm1 family.</text>
</comment>
<reference evidence="11" key="1">
    <citation type="submission" date="2013-04" db="EMBL/GenBank/DDBJ databases">
        <title>The Genome Sequence of Fonticula alba ATCC 38817.</title>
        <authorList>
            <consortium name="The Broad Institute Genomics Platform"/>
            <person name="Russ C."/>
            <person name="Cuomo C."/>
            <person name="Burger G."/>
            <person name="Gray M.W."/>
            <person name="Holland P.W.H."/>
            <person name="King N."/>
            <person name="Lang F.B.F."/>
            <person name="Roger A.J."/>
            <person name="Ruiz-Trillo I."/>
            <person name="Brown M."/>
            <person name="Walker B."/>
            <person name="Young S."/>
            <person name="Zeng Q."/>
            <person name="Gargeya S."/>
            <person name="Fitzgerald M."/>
            <person name="Haas B."/>
            <person name="Abouelleil A."/>
            <person name="Allen A.W."/>
            <person name="Alvarado L."/>
            <person name="Arachchi H.M."/>
            <person name="Berlin A.M."/>
            <person name="Chapman S.B."/>
            <person name="Gainer-Dewar J."/>
            <person name="Goldberg J."/>
            <person name="Griggs A."/>
            <person name="Gujja S."/>
            <person name="Hansen M."/>
            <person name="Howarth C."/>
            <person name="Imamovic A."/>
            <person name="Ireland A."/>
            <person name="Larimer J."/>
            <person name="McCowan C."/>
            <person name="Murphy C."/>
            <person name="Pearson M."/>
            <person name="Poon T.W."/>
            <person name="Priest M."/>
            <person name="Roberts A."/>
            <person name="Saif S."/>
            <person name="Shea T."/>
            <person name="Sisk P."/>
            <person name="Sykes S."/>
            <person name="Wortman J."/>
            <person name="Nusbaum C."/>
            <person name="Birren B."/>
        </authorList>
    </citation>
    <scope>NUCLEOTIDE SEQUENCE [LARGE SCALE GENOMIC DNA]</scope>
    <source>
        <strain evidence="11">ATCC 38817</strain>
    </source>
</reference>
<dbReference type="GO" id="GO:0005634">
    <property type="term" value="C:nucleus"/>
    <property type="evidence" value="ECO:0007669"/>
    <property type="project" value="TreeGrafter"/>
</dbReference>
<dbReference type="GeneID" id="20530952"/>
<sequence>MFLRVALLRVARSSSSTCLSPALALAFSRPSAAAAVAAVATATPLPAGASSPVSPQRFFSSSAPLSSVRRPRASIPAMDAASSASPPTPSPAIGDYITPAAELVPITEGSATVLFPTAAEVFYNPAQVINRDISISAIRTFVALRRMEERDQAKCGAGLMADVLPAQADRLKRITQTLAEVAPESGQAGRLAALEGLVAGGEGPVTVLEALSASGLRAARYAREIPGLTRIVANDLSRDAVLSIDRNIAHNRVEHLVSSNLGDANVVMQKHASDGFTIVDLDPYGTAIPFLDAAMGAIESGGMMLVTCTDMAVLAGSNPDSCYSKYGTMPVNGRYCHELALRILLDSLSAYAAKHRRYIVPLVSLSIDFYIRVFIRVFRSASEVKLVAQNSSSIYQCSACPSFHTAPNARPLSNKHGQVVRYGAARPPTGDQSFCESCGRPAHVGGPIWTGPLHNQDFIHAMLAIVEATPPYVEPVPDATDAPAAAQANAATDAGTGTPSTPEPELPITSFAKPLRTRERIIGMLNMALEELPDVPLYYTLSDILGTVSVSGLPMTLARSALLNAGYRVSGSHAARDALKTDAPQEFIWRTVRAWARHHYKVRFSKASRGKPTRALLMARIDQEAVAKAALANEQAAEARAQKLARLAERQEAGQAVSSVSSRATAIETERVPTEEEEEQEYRARLEEALRAEKARLARFHMDDSQGLVSRLEAQLAEPWRPVNFDLHPEAEPHSRRVGLTRFAVLPAGWGPMARARVRMREAPGEDIDEQSEQEMEHEQQPAQ</sequence>
<dbReference type="OMA" id="MKCCHEM"/>
<dbReference type="AlphaFoldDB" id="A0A058YZC2"/>
<evidence type="ECO:0000256" key="10">
    <source>
        <dbReference type="SAM" id="MobiDB-lite"/>
    </source>
</evidence>
<dbReference type="RefSeq" id="XP_009498248.1">
    <property type="nucleotide sequence ID" value="XM_009499973.1"/>
</dbReference>
<dbReference type="Proteomes" id="UP000030693">
    <property type="component" value="Unassembled WGS sequence"/>
</dbReference>
<feature type="region of interest" description="Disordered" evidence="10">
    <location>
        <begin position="476"/>
        <end position="510"/>
    </location>
</feature>
<keyword evidence="2 9" id="KW-0489">Methyltransferase</keyword>
<feature type="compositionally biased region" description="Low complexity" evidence="10">
    <location>
        <begin position="477"/>
        <end position="499"/>
    </location>
</feature>
<evidence type="ECO:0000256" key="2">
    <source>
        <dbReference type="ARBA" id="ARBA00022603"/>
    </source>
</evidence>
<dbReference type="InterPro" id="IPR002905">
    <property type="entry name" value="Trm1"/>
</dbReference>
<dbReference type="Pfam" id="PF02005">
    <property type="entry name" value="TRM"/>
    <property type="match status" value="2"/>
</dbReference>
<evidence type="ECO:0000256" key="1">
    <source>
        <dbReference type="ARBA" id="ARBA00022555"/>
    </source>
</evidence>
<dbReference type="GO" id="GO:0160104">
    <property type="term" value="F:tRNA (guanine(26)-N2)-dimethyltransferase activity"/>
    <property type="evidence" value="ECO:0007669"/>
    <property type="project" value="UniProtKB-EC"/>
</dbReference>
<dbReference type="NCBIfam" id="TIGR00308">
    <property type="entry name" value="TRM1"/>
    <property type="match status" value="1"/>
</dbReference>
<dbReference type="SUPFAM" id="SSF53335">
    <property type="entry name" value="S-adenosyl-L-methionine-dependent methyltransferases"/>
    <property type="match status" value="1"/>
</dbReference>
<dbReference type="Gene3D" id="3.30.56.70">
    <property type="entry name" value="N2,N2-dimethylguanosine tRNA methyltransferase, C-terminal domain"/>
    <property type="match status" value="1"/>
</dbReference>
<accession>A0A058YZC2</accession>
<dbReference type="FunFam" id="3.30.56.70:FF:000001">
    <property type="entry name" value="tRNA (guanine(26)-N(2))-dimethyltransferase"/>
    <property type="match status" value="1"/>
</dbReference>
<organism evidence="11">
    <name type="scientific">Fonticula alba</name>
    <name type="common">Slime mold</name>
    <dbReference type="NCBI Taxonomy" id="691883"/>
    <lineage>
        <taxon>Eukaryota</taxon>
        <taxon>Rotosphaerida</taxon>
        <taxon>Fonticulaceae</taxon>
        <taxon>Fonticula</taxon>
    </lineage>
</organism>
<evidence type="ECO:0000256" key="6">
    <source>
        <dbReference type="ARBA" id="ARBA00022884"/>
    </source>
</evidence>
<dbReference type="STRING" id="691883.A0A058YZC2"/>
<keyword evidence="1 9" id="KW-0820">tRNA-binding</keyword>